<evidence type="ECO:0000313" key="1">
    <source>
        <dbReference type="EMBL" id="MPC98368.1"/>
    </source>
</evidence>
<evidence type="ECO:0000313" key="2">
    <source>
        <dbReference type="Proteomes" id="UP000324222"/>
    </source>
</evidence>
<dbReference type="Proteomes" id="UP000324222">
    <property type="component" value="Unassembled WGS sequence"/>
</dbReference>
<name>A0A5B7JZI7_PORTR</name>
<accession>A0A5B7JZI7</accession>
<keyword evidence="2" id="KW-1185">Reference proteome</keyword>
<dbReference type="EMBL" id="VSRR010113786">
    <property type="protein sequence ID" value="MPC98368.1"/>
    <property type="molecule type" value="Genomic_DNA"/>
</dbReference>
<protein>
    <submittedName>
        <fullName evidence="1">Uncharacterized protein</fullName>
    </submittedName>
</protein>
<organism evidence="1 2">
    <name type="scientific">Portunus trituberculatus</name>
    <name type="common">Swimming crab</name>
    <name type="synonym">Neptunus trituberculatus</name>
    <dbReference type="NCBI Taxonomy" id="210409"/>
    <lineage>
        <taxon>Eukaryota</taxon>
        <taxon>Metazoa</taxon>
        <taxon>Ecdysozoa</taxon>
        <taxon>Arthropoda</taxon>
        <taxon>Crustacea</taxon>
        <taxon>Multicrustacea</taxon>
        <taxon>Malacostraca</taxon>
        <taxon>Eumalacostraca</taxon>
        <taxon>Eucarida</taxon>
        <taxon>Decapoda</taxon>
        <taxon>Pleocyemata</taxon>
        <taxon>Brachyura</taxon>
        <taxon>Eubrachyura</taxon>
        <taxon>Portunoidea</taxon>
        <taxon>Portunidae</taxon>
        <taxon>Portuninae</taxon>
        <taxon>Portunus</taxon>
    </lineage>
</organism>
<sequence length="70" mass="8023">MFTGLLTLYKGRRSMRRVVESFMCRGVHCTVIMIVADSQLAFSRHTDRRARFMPVLDVYTVHPAPPANPD</sequence>
<proteinExistence type="predicted"/>
<comment type="caution">
    <text evidence="1">The sequence shown here is derived from an EMBL/GenBank/DDBJ whole genome shotgun (WGS) entry which is preliminary data.</text>
</comment>
<dbReference type="AlphaFoldDB" id="A0A5B7JZI7"/>
<reference evidence="1 2" key="1">
    <citation type="submission" date="2019-05" db="EMBL/GenBank/DDBJ databases">
        <title>Another draft genome of Portunus trituberculatus and its Hox gene families provides insights of decapod evolution.</title>
        <authorList>
            <person name="Jeong J.-H."/>
            <person name="Song I."/>
            <person name="Kim S."/>
            <person name="Choi T."/>
            <person name="Kim D."/>
            <person name="Ryu S."/>
            <person name="Kim W."/>
        </authorList>
    </citation>
    <scope>NUCLEOTIDE SEQUENCE [LARGE SCALE GENOMIC DNA]</scope>
    <source>
        <tissue evidence="1">Muscle</tissue>
    </source>
</reference>
<gene>
    <name evidence="1" type="ORF">E2C01_093737</name>
</gene>